<evidence type="ECO:0000256" key="4">
    <source>
        <dbReference type="ARBA" id="ARBA00022807"/>
    </source>
</evidence>
<dbReference type="Gene3D" id="3.90.70.10">
    <property type="entry name" value="Cysteine proteinases"/>
    <property type="match status" value="1"/>
</dbReference>
<feature type="active site" evidence="5 6">
    <location>
        <position position="314"/>
    </location>
</feature>
<keyword evidence="2 6" id="KW-0645">Protease</keyword>
<dbReference type="SUPFAM" id="SSF116846">
    <property type="entry name" value="MIT domain"/>
    <property type="match status" value="2"/>
</dbReference>
<dbReference type="InterPro" id="IPR038765">
    <property type="entry name" value="Papain-like_cys_pep_sf"/>
</dbReference>
<dbReference type="GO" id="GO:0006508">
    <property type="term" value="P:proteolysis"/>
    <property type="evidence" value="ECO:0007669"/>
    <property type="project" value="UniProtKB-KW"/>
</dbReference>
<feature type="active site" evidence="5 6">
    <location>
        <position position="500"/>
    </location>
</feature>
<dbReference type="InterPro" id="IPR007330">
    <property type="entry name" value="MIT_dom"/>
</dbReference>
<dbReference type="InterPro" id="IPR036181">
    <property type="entry name" value="MIT_dom_sf"/>
</dbReference>
<keyword evidence="4 6" id="KW-0788">Thiol protease</keyword>
<dbReference type="AlphaFoldDB" id="A0A6F9D7Q4"/>
<dbReference type="Pfam" id="PF04212">
    <property type="entry name" value="MIT"/>
    <property type="match status" value="2"/>
</dbReference>
<keyword evidence="3 6" id="KW-0378">Hydrolase</keyword>
<dbReference type="Pfam" id="PF01067">
    <property type="entry name" value="Calpain_III"/>
    <property type="match status" value="1"/>
</dbReference>
<dbReference type="SUPFAM" id="SSF49758">
    <property type="entry name" value="Calpain large subunit, middle domain (domain III)"/>
    <property type="match status" value="2"/>
</dbReference>
<dbReference type="CDD" id="cd00044">
    <property type="entry name" value="CysPc"/>
    <property type="match status" value="1"/>
</dbReference>
<dbReference type="SMART" id="SM00745">
    <property type="entry name" value="MIT"/>
    <property type="match status" value="2"/>
</dbReference>
<evidence type="ECO:0000256" key="6">
    <source>
        <dbReference type="PROSITE-ProRule" id="PRU00239"/>
    </source>
</evidence>
<organism evidence="9">
    <name type="scientific">Phallusia mammillata</name>
    <dbReference type="NCBI Taxonomy" id="59560"/>
    <lineage>
        <taxon>Eukaryota</taxon>
        <taxon>Metazoa</taxon>
        <taxon>Chordata</taxon>
        <taxon>Tunicata</taxon>
        <taxon>Ascidiacea</taxon>
        <taxon>Phlebobranchia</taxon>
        <taxon>Ascidiidae</taxon>
        <taxon>Phallusia</taxon>
    </lineage>
</organism>
<sequence length="835" mass="95263">MDVTELENDLYKFASSAVEFDQKGHINEAIFYYKEAVQALMHASRAGSKLDCIEKATEYNKRIEELTKHNSEVSRLQQNQSQSGKDEQRAKFLLGNAFDEDEAGNDDEAIELYFQAAELFINIINNKSNPSISPGTKKKLENMAKQSLDRAETIKTKKILGTLDSLPDVGQDNKSAENNNKPTSQPKPQPSVKKDVNPKGYNFLMKDDNDDSASNHQPTSSASGGGYYTKEEIAVLRFTSLINGKEYLPFMQADLQERFAFRVPFSDKHGLLELSEKQRSRLGGWQRPDEFMSEPQMIMAVSSLSIRQTVVSDCSFVASLAISADYERKFRKKLITSIIYPQNKKREPVYNPCGKYMVKLHLNGVFRKVVIDDRLPVDKQGKLLCSYSANHNELWVSLVEKAYMKVMGGYDFPGSNSNIDLHALTGWIPERQSLRDKDFNPEQFFDKVSDRLRRGHCLATISTGPLSELEADRAGLVPTHAYAVLDMRKVQDLRLLLVKNPWSHLRWKGNFSAQDEKHWTPQLRKELNYDNKFAQEFDNGVFWIDLKSAIEFFDTMYVSWNPDLFKRTTCCHAAWMAKDGPTKDTISLGNNPQYRLEVRSKAATSVWILLTRHITEKEDFAQNKEFITLLVYKNDGKKVYHTYSPPPYIDGVRINSPHYLTRIQCEEGGPHRYTLVVSQYEKHKNIRYTLRLYSPTEFKFSKIEDPYKMTKRIQGAWTKTTAGGCANNKSTHGTNPLYQINIDGMGKEKCQLLIELRAPRDYSIGFDVICVETNAEKPFSQTTSGSFRSGYSTLELTVPHGIYNVIPCTFSPQQLGTYFLDVKSSVATTRVSKLR</sequence>
<feature type="region of interest" description="Disordered" evidence="7">
    <location>
        <begin position="162"/>
        <end position="226"/>
    </location>
</feature>
<dbReference type="PROSITE" id="PS50203">
    <property type="entry name" value="CALPAIN_CAT"/>
    <property type="match status" value="1"/>
</dbReference>
<dbReference type="EMBL" id="LR783575">
    <property type="protein sequence ID" value="CAB3227605.1"/>
    <property type="molecule type" value="mRNA"/>
</dbReference>
<protein>
    <submittedName>
        <fullName evidence="9">Calpain-7-like</fullName>
    </submittedName>
</protein>
<name>A0A6F9D7Q4_9ASCI</name>
<evidence type="ECO:0000256" key="3">
    <source>
        <dbReference type="ARBA" id="ARBA00022801"/>
    </source>
</evidence>
<feature type="domain" description="Calpain catalytic" evidence="8">
    <location>
        <begin position="285"/>
        <end position="562"/>
    </location>
</feature>
<feature type="compositionally biased region" description="Polar residues" evidence="7">
    <location>
        <begin position="172"/>
        <end position="186"/>
    </location>
</feature>
<evidence type="ECO:0000256" key="2">
    <source>
        <dbReference type="ARBA" id="ARBA00022670"/>
    </source>
</evidence>
<gene>
    <name evidence="9" type="primary">Capn7</name>
</gene>
<dbReference type="InterPro" id="IPR001300">
    <property type="entry name" value="Peptidase_C2_calpain_cat"/>
</dbReference>
<evidence type="ECO:0000259" key="8">
    <source>
        <dbReference type="PROSITE" id="PS50203"/>
    </source>
</evidence>
<feature type="active site" evidence="5 6">
    <location>
        <position position="480"/>
    </location>
</feature>
<dbReference type="PANTHER" id="PTHR46143:SF1">
    <property type="entry name" value="CALPAIN-7"/>
    <property type="match status" value="1"/>
</dbReference>
<dbReference type="SUPFAM" id="SSF54001">
    <property type="entry name" value="Cysteine proteinases"/>
    <property type="match status" value="1"/>
</dbReference>
<dbReference type="InterPro" id="IPR036213">
    <property type="entry name" value="Calpain_III_sf"/>
</dbReference>
<dbReference type="InterPro" id="IPR022683">
    <property type="entry name" value="Calpain_III"/>
</dbReference>
<dbReference type="InterPro" id="IPR022682">
    <property type="entry name" value="Calpain_domain_III"/>
</dbReference>
<evidence type="ECO:0000256" key="5">
    <source>
        <dbReference type="PIRSR" id="PIRSR622684-1"/>
    </source>
</evidence>
<feature type="compositionally biased region" description="Polar residues" evidence="7">
    <location>
        <begin position="212"/>
        <end position="222"/>
    </location>
</feature>
<proteinExistence type="evidence at transcript level"/>
<evidence type="ECO:0000256" key="1">
    <source>
        <dbReference type="ARBA" id="ARBA00007623"/>
    </source>
</evidence>
<dbReference type="Gene3D" id="1.20.58.80">
    <property type="entry name" value="Phosphotransferase system, lactose/cellobiose-type IIA subunit"/>
    <property type="match status" value="2"/>
</dbReference>
<dbReference type="PANTHER" id="PTHR46143">
    <property type="entry name" value="CALPAIN-7"/>
    <property type="match status" value="1"/>
</dbReference>
<comment type="similarity">
    <text evidence="1">Belongs to the peptidase C2 family.</text>
</comment>
<dbReference type="Pfam" id="PF00648">
    <property type="entry name" value="Peptidase_C2"/>
    <property type="match status" value="1"/>
</dbReference>
<dbReference type="Gene3D" id="2.60.120.380">
    <property type="match status" value="2"/>
</dbReference>
<dbReference type="SMART" id="SM00720">
    <property type="entry name" value="calpain_III"/>
    <property type="match status" value="1"/>
</dbReference>
<dbReference type="InterPro" id="IPR051297">
    <property type="entry name" value="PalB/RIM13"/>
</dbReference>
<evidence type="ECO:0000256" key="7">
    <source>
        <dbReference type="SAM" id="MobiDB-lite"/>
    </source>
</evidence>
<reference evidence="9" key="1">
    <citation type="submission" date="2020-04" db="EMBL/GenBank/DDBJ databases">
        <authorList>
            <person name="Neveu A P."/>
        </authorList>
    </citation>
    <scope>NUCLEOTIDE SEQUENCE</scope>
    <source>
        <tissue evidence="9">Whole embryo</tissue>
    </source>
</reference>
<dbReference type="GO" id="GO:0004198">
    <property type="term" value="F:calcium-dependent cysteine-type endopeptidase activity"/>
    <property type="evidence" value="ECO:0007669"/>
    <property type="project" value="InterPro"/>
</dbReference>
<dbReference type="InterPro" id="IPR022684">
    <property type="entry name" value="Calpain_cysteine_protease"/>
</dbReference>
<dbReference type="SMART" id="SM00230">
    <property type="entry name" value="CysPc"/>
    <property type="match status" value="1"/>
</dbReference>
<accession>A0A6F9D7Q4</accession>
<evidence type="ECO:0000313" key="9">
    <source>
        <dbReference type="EMBL" id="CAB3227605.1"/>
    </source>
</evidence>
<dbReference type="PRINTS" id="PR00704">
    <property type="entry name" value="CALPAIN"/>
</dbReference>